<dbReference type="Gene3D" id="3.30.420.40">
    <property type="match status" value="2"/>
</dbReference>
<comment type="similarity">
    <text evidence="1">Belongs to the ROK (NagC/XylR) family.</text>
</comment>
<dbReference type="SUPFAM" id="SSF53067">
    <property type="entry name" value="Actin-like ATPase domain"/>
    <property type="match status" value="1"/>
</dbReference>
<sequence length="308" mass="33904">MKEVFLGLDMGGTQIKLGLVDREGNLMETEMFPAKSDLTIQDRLDELVSDIDLKIANYKLLGIGIAFPGIVDNQKNKIVSKYVKYTDAHKADLNSWAGSHWNVPVTLENDARAALIGEWQYGSGKGSNNIVMVTLGTGMGSAVLIEGKLLRGRNFLAGNLGGHMSINFEGDECNCGNVGCVETAASTWALPKNLRKIENYEKSELSKMSSFEYKDIFELASKGDIAAEKLKSKSLEAWSSGIINLLHAYDPELLIIGGGIMKSKNEIIPFFEKRINERSWLPKDSIRIETANQTKYAGILGVCYLSKI</sequence>
<evidence type="ECO:0000256" key="1">
    <source>
        <dbReference type="ARBA" id="ARBA00006479"/>
    </source>
</evidence>
<keyword evidence="3" id="KW-1185">Reference proteome</keyword>
<organism evidence="2 3">
    <name type="scientific">Christiangramia sediminicola</name>
    <dbReference type="NCBI Taxonomy" id="3073267"/>
    <lineage>
        <taxon>Bacteria</taxon>
        <taxon>Pseudomonadati</taxon>
        <taxon>Bacteroidota</taxon>
        <taxon>Flavobacteriia</taxon>
        <taxon>Flavobacteriales</taxon>
        <taxon>Flavobacteriaceae</taxon>
        <taxon>Christiangramia</taxon>
    </lineage>
</organism>
<proteinExistence type="inferred from homology"/>
<protein>
    <submittedName>
        <fullName evidence="2">ROK family protein</fullName>
    </submittedName>
</protein>
<reference evidence="3" key="1">
    <citation type="submission" date="2023-07" db="EMBL/GenBank/DDBJ databases">
        <title>Christiangramia sp. SM2212., a novel bacterium of the family Flavobacteriaceae isolated from the sea sediment.</title>
        <authorList>
            <person name="Wang J."/>
            <person name="Zhang X."/>
        </authorList>
    </citation>
    <scope>NUCLEOTIDE SEQUENCE [LARGE SCALE GENOMIC DNA]</scope>
    <source>
        <strain evidence="3">SM2212</strain>
    </source>
</reference>
<dbReference type="RefSeq" id="WP_309559956.1">
    <property type="nucleotide sequence ID" value="NZ_JAVJIU010000001.1"/>
</dbReference>
<gene>
    <name evidence="2" type="ORF">RE431_00275</name>
</gene>
<dbReference type="PANTHER" id="PTHR18964:SF149">
    <property type="entry name" value="BIFUNCTIONAL UDP-N-ACETYLGLUCOSAMINE 2-EPIMERASE_N-ACETYLMANNOSAMINE KINASE"/>
    <property type="match status" value="1"/>
</dbReference>
<dbReference type="InterPro" id="IPR000600">
    <property type="entry name" value="ROK"/>
</dbReference>
<evidence type="ECO:0000313" key="2">
    <source>
        <dbReference type="EMBL" id="MDR5589054.1"/>
    </source>
</evidence>
<dbReference type="EMBL" id="JAVJIU010000001">
    <property type="protein sequence ID" value="MDR5589054.1"/>
    <property type="molecule type" value="Genomic_DNA"/>
</dbReference>
<dbReference type="PANTHER" id="PTHR18964">
    <property type="entry name" value="ROK (REPRESSOR, ORF, KINASE) FAMILY"/>
    <property type="match status" value="1"/>
</dbReference>
<evidence type="ECO:0000313" key="3">
    <source>
        <dbReference type="Proteomes" id="UP001257234"/>
    </source>
</evidence>
<comment type="caution">
    <text evidence="2">The sequence shown here is derived from an EMBL/GenBank/DDBJ whole genome shotgun (WGS) entry which is preliminary data.</text>
</comment>
<name>A0ABU1EL00_9FLAO</name>
<accession>A0ABU1EL00</accession>
<dbReference type="Proteomes" id="UP001257234">
    <property type="component" value="Unassembled WGS sequence"/>
</dbReference>
<dbReference type="InterPro" id="IPR043129">
    <property type="entry name" value="ATPase_NBD"/>
</dbReference>
<dbReference type="Pfam" id="PF00480">
    <property type="entry name" value="ROK"/>
    <property type="match status" value="1"/>
</dbReference>